<feature type="domain" description="PapC-like C-terminal" evidence="2">
    <location>
        <begin position="709"/>
        <end position="769"/>
    </location>
</feature>
<dbReference type="PANTHER" id="PTHR30451:SF5">
    <property type="entry name" value="SLR0019 PROTEIN"/>
    <property type="match status" value="1"/>
</dbReference>
<evidence type="ECO:0000256" key="1">
    <source>
        <dbReference type="SAM" id="SignalP"/>
    </source>
</evidence>
<feature type="signal peptide" evidence="1">
    <location>
        <begin position="1"/>
        <end position="17"/>
    </location>
</feature>
<accession>A0A839F394</accession>
<dbReference type="InterPro" id="IPR025949">
    <property type="entry name" value="PapC-like_C"/>
</dbReference>
<dbReference type="Pfam" id="PF13953">
    <property type="entry name" value="PapC_C"/>
    <property type="match status" value="1"/>
</dbReference>
<dbReference type="AlphaFoldDB" id="A0A839F394"/>
<keyword evidence="4" id="KW-1185">Reference proteome</keyword>
<dbReference type="PANTHER" id="PTHR30451">
    <property type="entry name" value="OUTER MEMBRANE USHER PROTEIN"/>
    <property type="match status" value="1"/>
</dbReference>
<feature type="chain" id="PRO_5032604053" evidence="1">
    <location>
        <begin position="18"/>
        <end position="789"/>
    </location>
</feature>
<evidence type="ECO:0000313" key="4">
    <source>
        <dbReference type="Proteomes" id="UP000550401"/>
    </source>
</evidence>
<dbReference type="InterPro" id="IPR000015">
    <property type="entry name" value="Fimb_usher"/>
</dbReference>
<dbReference type="GO" id="GO:0009279">
    <property type="term" value="C:cell outer membrane"/>
    <property type="evidence" value="ECO:0007669"/>
    <property type="project" value="TreeGrafter"/>
</dbReference>
<dbReference type="Gene3D" id="2.60.40.3110">
    <property type="match status" value="1"/>
</dbReference>
<dbReference type="GO" id="GO:0015473">
    <property type="term" value="F:fimbrial usher porin activity"/>
    <property type="evidence" value="ECO:0007669"/>
    <property type="project" value="InterPro"/>
</dbReference>
<proteinExistence type="predicted"/>
<dbReference type="EMBL" id="JACGXL010000002">
    <property type="protein sequence ID" value="MBA8887530.1"/>
    <property type="molecule type" value="Genomic_DNA"/>
</dbReference>
<comment type="caution">
    <text evidence="3">The sequence shown here is derived from an EMBL/GenBank/DDBJ whole genome shotgun (WGS) entry which is preliminary data.</text>
</comment>
<dbReference type="Gene3D" id="2.60.40.2070">
    <property type="match status" value="1"/>
</dbReference>
<dbReference type="RefSeq" id="WP_182530590.1">
    <property type="nucleotide sequence ID" value="NZ_JACGXL010000002.1"/>
</dbReference>
<dbReference type="GO" id="GO:0009297">
    <property type="term" value="P:pilus assembly"/>
    <property type="evidence" value="ECO:0007669"/>
    <property type="project" value="InterPro"/>
</dbReference>
<name>A0A839F394_9GAMM</name>
<organism evidence="3 4">
    <name type="scientific">Dokdonella fugitiva</name>
    <dbReference type="NCBI Taxonomy" id="328517"/>
    <lineage>
        <taxon>Bacteria</taxon>
        <taxon>Pseudomonadati</taxon>
        <taxon>Pseudomonadota</taxon>
        <taxon>Gammaproteobacteria</taxon>
        <taxon>Lysobacterales</taxon>
        <taxon>Rhodanobacteraceae</taxon>
        <taxon>Dokdonella</taxon>
    </lineage>
</organism>
<keyword evidence="1" id="KW-0732">Signal</keyword>
<sequence>MRSACLASALLHGLATAAPDPGPTPDPVPDPSSLTVIPERASAGIGQDLYLEVVLNGNPTRKIAHFMRDGERLRASAATLRELGFRLKGREGDASLDLREIAGTSFRYDEERQRVEIDAPADQLDQATSVLNATVAVVPEPQASPGALLNYDLYGTRDQHDALGLSAFAELRLFNAWGVLSTTALSRVTDSPGSGWGADSMRLDTTFSHSFVDRALTLRIGDAVSGNLSWTRATRFGGIQLQRNFALQPDLVTFPVPAFYGQATLPSTVDLYINGLKQYSSPVPAGPFQLNTVPIVNGNGQAQVVITDAMGRQNTLDFSFYTANQLLRSGLSDFSFEAGYVRKGYGVTSFSYAHDPAASGSWRYGLTDWLTVESHAEASAGLANAGAGAVLGVGRAGIVNLALAGSRDHGDDGTQAQLGYTWRNDHFNFSLDSTRTFGGYRDVAAAFGRAPPRRSDRALAGVMLGRAGSLGVSYVEQRYPGEERTRFASGYYFLALGRRCSFSLSANQNLDDHRDRSVFAGLTFSFDDNRSLGLSAQHDANGNTVVVDANRPINPDGGYGWRVRAEDGSNGHGGQAEVGYRAEQVQLLAGIENRDDETRAYADAAGALVFMDGQLFASRRIDDAFAVVSANGVGGLPVLLENRPIGTTDARGDLLVTPLNAYQRNKLSIDPMQLPADVRIDRVDAQVTPSDRAGMLVRFGVETVRAASIVLHDANGKPLPVGSLVSLAGKPASATAVGYDGVVYLEGLADHNTLAVQTPTGTCSVGFDYRAPAHTVPVIGPLACTGSPR</sequence>
<protein>
    <submittedName>
        <fullName evidence="3">Outer membrane usher protein</fullName>
    </submittedName>
</protein>
<dbReference type="InterPro" id="IPR042186">
    <property type="entry name" value="FimD_plug_dom"/>
</dbReference>
<gene>
    <name evidence="3" type="ORF">FHW12_001744</name>
</gene>
<dbReference type="Proteomes" id="UP000550401">
    <property type="component" value="Unassembled WGS sequence"/>
</dbReference>
<evidence type="ECO:0000259" key="2">
    <source>
        <dbReference type="Pfam" id="PF13953"/>
    </source>
</evidence>
<dbReference type="Gene3D" id="2.60.40.2610">
    <property type="entry name" value="Outer membrane usher protein FimD, plug domain"/>
    <property type="match status" value="1"/>
</dbReference>
<evidence type="ECO:0000313" key="3">
    <source>
        <dbReference type="EMBL" id="MBA8887530.1"/>
    </source>
</evidence>
<dbReference type="Pfam" id="PF00577">
    <property type="entry name" value="Usher"/>
    <property type="match status" value="2"/>
</dbReference>
<reference evidence="3 4" key="1">
    <citation type="submission" date="2020-07" db="EMBL/GenBank/DDBJ databases">
        <title>Genomic Encyclopedia of Type Strains, Phase IV (KMG-V): Genome sequencing to study the core and pangenomes of soil and plant-associated prokaryotes.</title>
        <authorList>
            <person name="Whitman W."/>
        </authorList>
    </citation>
    <scope>NUCLEOTIDE SEQUENCE [LARGE SCALE GENOMIC DNA]</scope>
    <source>
        <strain evidence="3 4">RH2WT43</strain>
    </source>
</reference>
<dbReference type="InterPro" id="IPR043142">
    <property type="entry name" value="PapC-like_C_sf"/>
</dbReference>